<accession>A0A843VY13</accession>
<reference evidence="2" key="1">
    <citation type="submission" date="2017-07" db="EMBL/GenBank/DDBJ databases">
        <title>Taro Niue Genome Assembly and Annotation.</title>
        <authorList>
            <person name="Atibalentja N."/>
            <person name="Keating K."/>
            <person name="Fields C.J."/>
        </authorList>
    </citation>
    <scope>NUCLEOTIDE SEQUENCE</scope>
    <source>
        <strain evidence="2">Niue_2</strain>
        <tissue evidence="2">Leaf</tissue>
    </source>
</reference>
<dbReference type="EMBL" id="NMUH01002179">
    <property type="protein sequence ID" value="MQL98380.1"/>
    <property type="molecule type" value="Genomic_DNA"/>
</dbReference>
<name>A0A843VY13_COLES</name>
<keyword evidence="1" id="KW-1133">Transmembrane helix</keyword>
<sequence length="559" mass="60381">MLGFPKDKKGAKHLISYIVGPVDSWAILGEITTKTWDLSTMTTNLSVISSVWEGMPISQAVLGYLYAGLSSTSTGRPFFGSVIALECWMGIRICYKVTDDASIKLCVATPGYSIPVVCLPSDVATAVRVATSEEASLRSGATLSRHEVVFVSWDPHPREPVEGVLRAMSVLEVVLLVGPRPCGGLRWSCLCFSVSVGACRGVASAFSLTPLVLLQSFPTALDGRDSLSQEFVVGRSWWRLVRHALLAVWLAFQQGPGVSCRRVLLLLLRACATSMVVVFAHAAVGFILGLCIRVVVSCCGVALWVEVHRLAACVLVMVHRLAALCSGNVFRDRLAVVLVRLALKTIPGLSLPCKFSQDWLALFLQFCLLRRRLLALLVEVLHRAALCGAFDNVSGRGAGQVVFLFVFEFLGYAGGTSCVPVVGWFASLLAPYMLSQMVVCPIGGTPGLGQGLCPGFPSRFRERECSVVVPYLGLGPSEVDVLSSTSAVVLFLVWFADFLGCLALPNSDVFPGFASAHCACGAFGLVFLWFHNCCVSLSDHEDDLGEIEWCRWTLSCVPW</sequence>
<evidence type="ECO:0000313" key="3">
    <source>
        <dbReference type="Proteomes" id="UP000652761"/>
    </source>
</evidence>
<comment type="caution">
    <text evidence="2">The sequence shown here is derived from an EMBL/GenBank/DDBJ whole genome shotgun (WGS) entry which is preliminary data.</text>
</comment>
<gene>
    <name evidence="2" type="ORF">Taro_031087</name>
</gene>
<dbReference type="AlphaFoldDB" id="A0A843VY13"/>
<evidence type="ECO:0000313" key="2">
    <source>
        <dbReference type="EMBL" id="MQL98380.1"/>
    </source>
</evidence>
<feature type="transmembrane region" description="Helical" evidence="1">
    <location>
        <begin position="509"/>
        <end position="530"/>
    </location>
</feature>
<keyword evidence="1" id="KW-0472">Membrane</keyword>
<protein>
    <submittedName>
        <fullName evidence="2">Uncharacterized protein</fullName>
    </submittedName>
</protein>
<keyword evidence="1" id="KW-0812">Transmembrane</keyword>
<evidence type="ECO:0000256" key="1">
    <source>
        <dbReference type="SAM" id="Phobius"/>
    </source>
</evidence>
<feature type="transmembrane region" description="Helical" evidence="1">
    <location>
        <begin position="481"/>
        <end position="502"/>
    </location>
</feature>
<keyword evidence="3" id="KW-1185">Reference proteome</keyword>
<feature type="transmembrane region" description="Helical" evidence="1">
    <location>
        <begin position="401"/>
        <end position="426"/>
    </location>
</feature>
<organism evidence="2 3">
    <name type="scientific">Colocasia esculenta</name>
    <name type="common">Wild taro</name>
    <name type="synonym">Arum esculentum</name>
    <dbReference type="NCBI Taxonomy" id="4460"/>
    <lineage>
        <taxon>Eukaryota</taxon>
        <taxon>Viridiplantae</taxon>
        <taxon>Streptophyta</taxon>
        <taxon>Embryophyta</taxon>
        <taxon>Tracheophyta</taxon>
        <taxon>Spermatophyta</taxon>
        <taxon>Magnoliopsida</taxon>
        <taxon>Liliopsida</taxon>
        <taxon>Araceae</taxon>
        <taxon>Aroideae</taxon>
        <taxon>Colocasieae</taxon>
        <taxon>Colocasia</taxon>
    </lineage>
</organism>
<proteinExistence type="predicted"/>
<dbReference type="Proteomes" id="UP000652761">
    <property type="component" value="Unassembled WGS sequence"/>
</dbReference>